<name>A0A3R7PAB2_9TRYP</name>
<evidence type="ECO:0000313" key="2">
    <source>
        <dbReference type="EMBL" id="RNF15427.1"/>
    </source>
</evidence>
<dbReference type="Proteomes" id="UP000284403">
    <property type="component" value="Unassembled WGS sequence"/>
</dbReference>
<dbReference type="InterPro" id="IPR011604">
    <property type="entry name" value="PDDEXK-like_dom_sf"/>
</dbReference>
<reference evidence="2 3" key="1">
    <citation type="journal article" date="2018" name="BMC Genomics">
        <title>Genomic comparison of Trypanosoma conorhini and Trypanosoma rangeli to Trypanosoma cruzi strains of high and low virulence.</title>
        <authorList>
            <person name="Bradwell K.R."/>
            <person name="Koparde V.N."/>
            <person name="Matveyev A.V."/>
            <person name="Serrano M.G."/>
            <person name="Alves J.M."/>
            <person name="Parikh H."/>
            <person name="Huang B."/>
            <person name="Lee V."/>
            <person name="Espinosa-Alvarez O."/>
            <person name="Ortiz P.A."/>
            <person name="Costa-Martins A.G."/>
            <person name="Teixeira M.M."/>
            <person name="Buck G.A."/>
        </authorList>
    </citation>
    <scope>NUCLEOTIDE SEQUENCE [LARGE SCALE GENOMIC DNA]</scope>
    <source>
        <strain evidence="2 3">025E</strain>
    </source>
</reference>
<comment type="caution">
    <text evidence="2">The sequence shown here is derived from an EMBL/GenBank/DDBJ whole genome shotgun (WGS) entry which is preliminary data.</text>
</comment>
<dbReference type="Gene3D" id="3.90.320.10">
    <property type="match status" value="1"/>
</dbReference>
<dbReference type="RefSeq" id="XP_029227483.1">
    <property type="nucleotide sequence ID" value="XM_029372424.1"/>
</dbReference>
<dbReference type="EMBL" id="MKKU01000327">
    <property type="protein sequence ID" value="RNF15427.1"/>
    <property type="molecule type" value="Genomic_DNA"/>
</dbReference>
<organism evidence="2 3">
    <name type="scientific">Trypanosoma conorhini</name>
    <dbReference type="NCBI Taxonomy" id="83891"/>
    <lineage>
        <taxon>Eukaryota</taxon>
        <taxon>Discoba</taxon>
        <taxon>Euglenozoa</taxon>
        <taxon>Kinetoplastea</taxon>
        <taxon>Metakinetoplastina</taxon>
        <taxon>Trypanosomatida</taxon>
        <taxon>Trypanosomatidae</taxon>
        <taxon>Trypanosoma</taxon>
    </lineage>
</organism>
<keyword evidence="3" id="KW-1185">Reference proteome</keyword>
<evidence type="ECO:0008006" key="4">
    <source>
        <dbReference type="Google" id="ProtNLM"/>
    </source>
</evidence>
<proteinExistence type="predicted"/>
<accession>A0A3R7PAB2</accession>
<sequence length="342" mass="37782">MRRVPHPSGVDVVFDAKWHQYKVGHTALRSVSKVLDKYFPFDEKRVLALVSKKTGQPVEDVKALWNRQALLGKNIHEYIETKLRGLPPPTWTLLLKRQQQQAAAAAAAAKEEPVKKKRGRKKKKAAAAAEADEKERGEAASLSTASSQSTVDALLHGEEAAYMKAADGVIETILGNYDVIAVEQVIASPSWGIGGTVDLIARNKRTQKLFIGDWKTSSSVASAFRFGSFETPCTGCLMHLPNTKFYRYAMQVIIYGEILKHERYLSDGFFGRAVKPVDASVKGITVSSRSLHSALEYGIVQLSKNEEGGVCVEFKEVTEGTVLPVDARDFTFRELLKNVMRG</sequence>
<dbReference type="OrthoDB" id="240844at2759"/>
<feature type="region of interest" description="Disordered" evidence="1">
    <location>
        <begin position="105"/>
        <end position="144"/>
    </location>
</feature>
<evidence type="ECO:0000256" key="1">
    <source>
        <dbReference type="SAM" id="MobiDB-lite"/>
    </source>
</evidence>
<protein>
    <recommendedName>
        <fullName evidence="4">PD-(D/E)XK endonuclease-like domain-containing protein</fullName>
    </recommendedName>
</protein>
<gene>
    <name evidence="2" type="ORF">Tco025E_05530</name>
</gene>
<dbReference type="GeneID" id="40319141"/>
<dbReference type="AlphaFoldDB" id="A0A3R7PAB2"/>
<feature type="compositionally biased region" description="Basic residues" evidence="1">
    <location>
        <begin position="115"/>
        <end position="125"/>
    </location>
</feature>
<evidence type="ECO:0000313" key="3">
    <source>
        <dbReference type="Proteomes" id="UP000284403"/>
    </source>
</evidence>